<keyword evidence="2" id="KW-1185">Reference proteome</keyword>
<reference evidence="2" key="1">
    <citation type="journal article" date="2013" name="Science">
        <title>The Amborella genome and the evolution of flowering plants.</title>
        <authorList>
            <consortium name="Amborella Genome Project"/>
        </authorList>
    </citation>
    <scope>NUCLEOTIDE SEQUENCE [LARGE SCALE GENOMIC DNA]</scope>
</reference>
<gene>
    <name evidence="1" type="ORF">AMTR_s00053p00173300</name>
</gene>
<evidence type="ECO:0000313" key="1">
    <source>
        <dbReference type="EMBL" id="ERN05122.1"/>
    </source>
</evidence>
<organism evidence="1 2">
    <name type="scientific">Amborella trichopoda</name>
    <dbReference type="NCBI Taxonomy" id="13333"/>
    <lineage>
        <taxon>Eukaryota</taxon>
        <taxon>Viridiplantae</taxon>
        <taxon>Streptophyta</taxon>
        <taxon>Embryophyta</taxon>
        <taxon>Tracheophyta</taxon>
        <taxon>Spermatophyta</taxon>
        <taxon>Magnoliopsida</taxon>
        <taxon>Amborellales</taxon>
        <taxon>Amborellaceae</taxon>
        <taxon>Amborella</taxon>
    </lineage>
</organism>
<name>W1P5E0_AMBTC</name>
<evidence type="ECO:0000313" key="2">
    <source>
        <dbReference type="Proteomes" id="UP000017836"/>
    </source>
</evidence>
<dbReference type="HOGENOM" id="CLU_1860352_0_0_1"/>
<proteinExistence type="predicted"/>
<dbReference type="AlphaFoldDB" id="W1P5E0"/>
<dbReference type="Gramene" id="ERN05122">
    <property type="protein sequence ID" value="ERN05122"/>
    <property type="gene ID" value="AMTR_s00053p00173300"/>
</dbReference>
<dbReference type="EMBL" id="KI394012">
    <property type="protein sequence ID" value="ERN05122.1"/>
    <property type="molecule type" value="Genomic_DNA"/>
</dbReference>
<sequence>MVAIAGAFSVPPPLPSDVLVLSAREDDRTVVMNHMPAQELVVAVPIDLLRPIEKKPSSLLMAAQRVTLLDSLDVEVALSAPTSMRAIPKGTVRMSLLDWEKGNSWDHLTMKIASILALEEHRSKALFMARIPFTPLLL</sequence>
<feature type="non-terminal residue" evidence="1">
    <location>
        <position position="138"/>
    </location>
</feature>
<accession>W1P5E0</accession>
<dbReference type="Proteomes" id="UP000017836">
    <property type="component" value="Unassembled WGS sequence"/>
</dbReference>
<protein>
    <submittedName>
        <fullName evidence="1">Uncharacterized protein</fullName>
    </submittedName>
</protein>